<dbReference type="Proteomes" id="UP001291623">
    <property type="component" value="Unassembled WGS sequence"/>
</dbReference>
<evidence type="ECO:0000313" key="2">
    <source>
        <dbReference type="Proteomes" id="UP001291623"/>
    </source>
</evidence>
<organism evidence="1 2">
    <name type="scientific">Anisodus tanguticus</name>
    <dbReference type="NCBI Taxonomy" id="243964"/>
    <lineage>
        <taxon>Eukaryota</taxon>
        <taxon>Viridiplantae</taxon>
        <taxon>Streptophyta</taxon>
        <taxon>Embryophyta</taxon>
        <taxon>Tracheophyta</taxon>
        <taxon>Spermatophyta</taxon>
        <taxon>Magnoliopsida</taxon>
        <taxon>eudicotyledons</taxon>
        <taxon>Gunneridae</taxon>
        <taxon>Pentapetalae</taxon>
        <taxon>asterids</taxon>
        <taxon>lamiids</taxon>
        <taxon>Solanales</taxon>
        <taxon>Solanaceae</taxon>
        <taxon>Solanoideae</taxon>
        <taxon>Hyoscyameae</taxon>
        <taxon>Anisodus</taxon>
    </lineage>
</organism>
<keyword evidence="2" id="KW-1185">Reference proteome</keyword>
<evidence type="ECO:0000313" key="1">
    <source>
        <dbReference type="EMBL" id="KAK4359791.1"/>
    </source>
</evidence>
<gene>
    <name evidence="1" type="ORF">RND71_022020</name>
</gene>
<dbReference type="EMBL" id="JAVYJV010000011">
    <property type="protein sequence ID" value="KAK4359791.1"/>
    <property type="molecule type" value="Genomic_DNA"/>
</dbReference>
<protein>
    <submittedName>
        <fullName evidence="1">Uncharacterized protein</fullName>
    </submittedName>
</protein>
<accession>A0AAE1RXP5</accession>
<sequence length="68" mass="7719">MSWNGLKSECPNIMHKLKALIWDCFAKPTSNYILVIVREFYATYGAILNAKRGHVCKSQSMSQIMPPS</sequence>
<dbReference type="AlphaFoldDB" id="A0AAE1RXP5"/>
<proteinExistence type="predicted"/>
<reference evidence="1" key="1">
    <citation type="submission" date="2023-12" db="EMBL/GenBank/DDBJ databases">
        <title>Genome assembly of Anisodus tanguticus.</title>
        <authorList>
            <person name="Wang Y.-J."/>
        </authorList>
    </citation>
    <scope>NUCLEOTIDE SEQUENCE</scope>
    <source>
        <strain evidence="1">KB-2021</strain>
        <tissue evidence="1">Leaf</tissue>
    </source>
</reference>
<name>A0AAE1RXP5_9SOLA</name>
<comment type="caution">
    <text evidence="1">The sequence shown here is derived from an EMBL/GenBank/DDBJ whole genome shotgun (WGS) entry which is preliminary data.</text>
</comment>